<accession>A0A067S998</accession>
<evidence type="ECO:0000313" key="2">
    <source>
        <dbReference type="EMBL" id="KDR67416.1"/>
    </source>
</evidence>
<proteinExistence type="predicted"/>
<feature type="compositionally biased region" description="Basic and acidic residues" evidence="1">
    <location>
        <begin position="78"/>
        <end position="93"/>
    </location>
</feature>
<dbReference type="Proteomes" id="UP000027222">
    <property type="component" value="Unassembled WGS sequence"/>
</dbReference>
<keyword evidence="3" id="KW-1185">Reference proteome</keyword>
<feature type="region of interest" description="Disordered" evidence="1">
    <location>
        <begin position="70"/>
        <end position="95"/>
    </location>
</feature>
<sequence>MSSRSSSSAGFSWGRFCRNEDVAFVGWGTWISGSCPIRLDYIERITSGTVQSDHQPPNHHRTLLLSFVSSPADLPSPPEHETSGENGEDRAWTEPRLASETSFPAMCLCWSIRSNLSPGAGEP</sequence>
<dbReference type="EMBL" id="KL142415">
    <property type="protein sequence ID" value="KDR67416.1"/>
    <property type="molecule type" value="Genomic_DNA"/>
</dbReference>
<name>A0A067S998_GALM3</name>
<organism evidence="2 3">
    <name type="scientific">Galerina marginata (strain CBS 339.88)</name>
    <dbReference type="NCBI Taxonomy" id="685588"/>
    <lineage>
        <taxon>Eukaryota</taxon>
        <taxon>Fungi</taxon>
        <taxon>Dikarya</taxon>
        <taxon>Basidiomycota</taxon>
        <taxon>Agaricomycotina</taxon>
        <taxon>Agaricomycetes</taxon>
        <taxon>Agaricomycetidae</taxon>
        <taxon>Agaricales</taxon>
        <taxon>Agaricineae</taxon>
        <taxon>Strophariaceae</taxon>
        <taxon>Galerina</taxon>
    </lineage>
</organism>
<reference evidence="3" key="1">
    <citation type="journal article" date="2014" name="Proc. Natl. Acad. Sci. U.S.A.">
        <title>Extensive sampling of basidiomycete genomes demonstrates inadequacy of the white-rot/brown-rot paradigm for wood decay fungi.</title>
        <authorList>
            <person name="Riley R."/>
            <person name="Salamov A.A."/>
            <person name="Brown D.W."/>
            <person name="Nagy L.G."/>
            <person name="Floudas D."/>
            <person name="Held B.W."/>
            <person name="Levasseur A."/>
            <person name="Lombard V."/>
            <person name="Morin E."/>
            <person name="Otillar R."/>
            <person name="Lindquist E.A."/>
            <person name="Sun H."/>
            <person name="LaButti K.M."/>
            <person name="Schmutz J."/>
            <person name="Jabbour D."/>
            <person name="Luo H."/>
            <person name="Baker S.E."/>
            <person name="Pisabarro A.G."/>
            <person name="Walton J.D."/>
            <person name="Blanchette R.A."/>
            <person name="Henrissat B."/>
            <person name="Martin F."/>
            <person name="Cullen D."/>
            <person name="Hibbett D.S."/>
            <person name="Grigoriev I.V."/>
        </authorList>
    </citation>
    <scope>NUCLEOTIDE SEQUENCE [LARGE SCALE GENOMIC DNA]</scope>
    <source>
        <strain evidence="3">CBS 339.88</strain>
    </source>
</reference>
<dbReference type="AlphaFoldDB" id="A0A067S998"/>
<dbReference type="PROSITE" id="PS51257">
    <property type="entry name" value="PROKAR_LIPOPROTEIN"/>
    <property type="match status" value="1"/>
</dbReference>
<protein>
    <submittedName>
        <fullName evidence="2">Uncharacterized protein</fullName>
    </submittedName>
</protein>
<evidence type="ECO:0000256" key="1">
    <source>
        <dbReference type="SAM" id="MobiDB-lite"/>
    </source>
</evidence>
<gene>
    <name evidence="2" type="ORF">GALMADRAFT_1086136</name>
</gene>
<evidence type="ECO:0000313" key="3">
    <source>
        <dbReference type="Proteomes" id="UP000027222"/>
    </source>
</evidence>
<dbReference type="HOGENOM" id="CLU_2015465_0_0_1"/>